<reference evidence="2 3" key="1">
    <citation type="submission" date="2017-12" db="EMBL/GenBank/DDBJ databases">
        <title>Mesoplasma syrphidae YJS, Complete Genome.</title>
        <authorList>
            <person name="Knight T.F."/>
            <person name="Citino T."/>
            <person name="Rubinstein R."/>
            <person name="Neuschaefer Z."/>
        </authorList>
    </citation>
    <scope>NUCLEOTIDE SEQUENCE [LARGE SCALE GENOMIC DNA]</scope>
    <source>
        <strain evidence="2 3">YJS</strain>
    </source>
</reference>
<keyword evidence="1" id="KW-0732">Signal</keyword>
<organism evidence="2 3">
    <name type="scientific">Mesoplasma syrphidae</name>
    <dbReference type="NCBI Taxonomy" id="225999"/>
    <lineage>
        <taxon>Bacteria</taxon>
        <taxon>Bacillati</taxon>
        <taxon>Mycoplasmatota</taxon>
        <taxon>Mollicutes</taxon>
        <taxon>Entomoplasmatales</taxon>
        <taxon>Entomoplasmataceae</taxon>
        <taxon>Mesoplasma</taxon>
    </lineage>
</organism>
<feature type="signal peptide" evidence="1">
    <location>
        <begin position="1"/>
        <end position="20"/>
    </location>
</feature>
<evidence type="ECO:0000256" key="1">
    <source>
        <dbReference type="SAM" id="SignalP"/>
    </source>
</evidence>
<protein>
    <submittedName>
        <fullName evidence="2">Uncharacterized protein</fullName>
    </submittedName>
</protein>
<sequence>MKLLLSILGATALISGPTVATFATVHEKSNSKNELNILDDLTDAKTNITTLKPNDVQVNLAFVEETKDAIAEEILLSLMIGNPEIPELIDIYLSFSDHKDIWDFRNINLEKPKPGLVTEFENATLVAKSNNPDFLGAIRFGVKLTNSKSENLVPLSNHLTRRNLGMLTENSSQSILKAVKEKNPNVILSEIEATQISSIKAIIVPIEDSTIYDSASSVEVNYMIPNSPTVTVDLKQSMKVEGIPIYGTQDYFVVEKNVGRTTSDITGISWVDGNADSRVTFSTYSESATIVNKNTKYSVSSRKVTGVESAFDVTKNNRRINETKMSGGISPSVWQVQTHSGFSQYKNETGETILQFVGVIFCSANQTMQRQFHKTWSGRAVFNLYY</sequence>
<accession>A0A2K9BY99</accession>
<evidence type="ECO:0000313" key="2">
    <source>
        <dbReference type="EMBL" id="AUF83338.1"/>
    </source>
</evidence>
<dbReference type="AlphaFoldDB" id="A0A2K9BY99"/>
<dbReference type="KEGG" id="msyr:CXP39_00750"/>
<dbReference type="EMBL" id="CP025257">
    <property type="protein sequence ID" value="AUF83338.1"/>
    <property type="molecule type" value="Genomic_DNA"/>
</dbReference>
<dbReference type="OrthoDB" id="10021376at2"/>
<keyword evidence="3" id="KW-1185">Reference proteome</keyword>
<dbReference type="Proteomes" id="UP000233419">
    <property type="component" value="Chromosome"/>
</dbReference>
<dbReference type="RefSeq" id="WP_027048444.1">
    <property type="nucleotide sequence ID" value="NZ_CP025257.1"/>
</dbReference>
<evidence type="ECO:0000313" key="3">
    <source>
        <dbReference type="Proteomes" id="UP000233419"/>
    </source>
</evidence>
<proteinExistence type="predicted"/>
<name>A0A2K9BY99_9MOLU</name>
<gene>
    <name evidence="2" type="ORF">CXP39_00750</name>
</gene>
<feature type="chain" id="PRO_5014759180" evidence="1">
    <location>
        <begin position="21"/>
        <end position="386"/>
    </location>
</feature>